<name>A0A219AS70_METCM</name>
<evidence type="ECO:0000313" key="2">
    <source>
        <dbReference type="EMBL" id="OWT43134.1"/>
    </source>
</evidence>
<organism evidence="2 3">
    <name type="scientific">Pochonia chlamydosporia 170</name>
    <dbReference type="NCBI Taxonomy" id="1380566"/>
    <lineage>
        <taxon>Eukaryota</taxon>
        <taxon>Fungi</taxon>
        <taxon>Dikarya</taxon>
        <taxon>Ascomycota</taxon>
        <taxon>Pezizomycotina</taxon>
        <taxon>Sordariomycetes</taxon>
        <taxon>Hypocreomycetidae</taxon>
        <taxon>Hypocreales</taxon>
        <taxon>Clavicipitaceae</taxon>
        <taxon>Pochonia</taxon>
    </lineage>
</organism>
<feature type="compositionally biased region" description="Polar residues" evidence="1">
    <location>
        <begin position="85"/>
        <end position="95"/>
    </location>
</feature>
<feature type="region of interest" description="Disordered" evidence="1">
    <location>
        <begin position="85"/>
        <end position="112"/>
    </location>
</feature>
<sequence length="112" mass="12274">MTSQRSTADRQGLEAKVNNEGQTGTGAQKHAFPSTCHCPDTQATRERQLWPVVVVHNVPDSASTRPGSILKASRRNGGRLLQSSFLSHPASTNMTKEARTSHCHEREKSSSY</sequence>
<evidence type="ECO:0000313" key="3">
    <source>
        <dbReference type="Proteomes" id="UP000078397"/>
    </source>
</evidence>
<evidence type="ECO:0000256" key="1">
    <source>
        <dbReference type="SAM" id="MobiDB-lite"/>
    </source>
</evidence>
<proteinExistence type="predicted"/>
<dbReference type="Proteomes" id="UP000078397">
    <property type="component" value="Unassembled WGS sequence"/>
</dbReference>
<dbReference type="RefSeq" id="XP_022285583.1">
    <property type="nucleotide sequence ID" value="XM_022429379.1"/>
</dbReference>
<feature type="region of interest" description="Disordered" evidence="1">
    <location>
        <begin position="1"/>
        <end position="39"/>
    </location>
</feature>
<dbReference type="EMBL" id="LSBJ02000003">
    <property type="protein sequence ID" value="OWT43134.1"/>
    <property type="molecule type" value="Genomic_DNA"/>
</dbReference>
<reference evidence="2 3" key="1">
    <citation type="journal article" date="2016" name="PLoS Pathog.">
        <title>Biosynthesis of antibiotic leucinostatins in bio-control fungus Purpureocillium lilacinum and their inhibition on phytophthora revealed by genome mining.</title>
        <authorList>
            <person name="Wang G."/>
            <person name="Liu Z."/>
            <person name="Lin R."/>
            <person name="Li E."/>
            <person name="Mao Z."/>
            <person name="Ling J."/>
            <person name="Yang Y."/>
            <person name="Yin W.B."/>
            <person name="Xie B."/>
        </authorList>
    </citation>
    <scope>NUCLEOTIDE SEQUENCE [LARGE SCALE GENOMIC DNA]</scope>
    <source>
        <strain evidence="2">170</strain>
    </source>
</reference>
<accession>A0A219AS70</accession>
<protein>
    <submittedName>
        <fullName evidence="2">Uncharacterized protein</fullName>
    </submittedName>
</protein>
<gene>
    <name evidence="2" type="ORF">VFPPC_17690</name>
</gene>
<dbReference type="GeneID" id="33936620"/>
<feature type="compositionally biased region" description="Basic and acidic residues" evidence="1">
    <location>
        <begin position="96"/>
        <end position="112"/>
    </location>
</feature>
<dbReference type="AlphaFoldDB" id="A0A219AS70"/>
<keyword evidence="3" id="KW-1185">Reference proteome</keyword>
<comment type="caution">
    <text evidence="2">The sequence shown here is derived from an EMBL/GenBank/DDBJ whole genome shotgun (WGS) entry which is preliminary data.</text>
</comment>
<dbReference type="KEGG" id="pchm:VFPPC_17690"/>